<dbReference type="AlphaFoldDB" id="A0A074VTE1"/>
<organism evidence="1 2">
    <name type="scientific">Aureobasidium melanogenum (strain CBS 110374)</name>
    <name type="common">Aureobasidium pullulans var. melanogenum</name>
    <dbReference type="NCBI Taxonomy" id="1043003"/>
    <lineage>
        <taxon>Eukaryota</taxon>
        <taxon>Fungi</taxon>
        <taxon>Dikarya</taxon>
        <taxon>Ascomycota</taxon>
        <taxon>Pezizomycotina</taxon>
        <taxon>Dothideomycetes</taxon>
        <taxon>Dothideomycetidae</taxon>
        <taxon>Dothideales</taxon>
        <taxon>Saccotheciaceae</taxon>
        <taxon>Aureobasidium</taxon>
    </lineage>
</organism>
<evidence type="ECO:0000313" key="2">
    <source>
        <dbReference type="Proteomes" id="UP000030672"/>
    </source>
</evidence>
<accession>A0A074VTE1</accession>
<protein>
    <submittedName>
        <fullName evidence="1">Uncharacterized protein</fullName>
    </submittedName>
</protein>
<evidence type="ECO:0000313" key="1">
    <source>
        <dbReference type="EMBL" id="KEQ60982.1"/>
    </source>
</evidence>
<dbReference type="EMBL" id="KL584840">
    <property type="protein sequence ID" value="KEQ60982.1"/>
    <property type="molecule type" value="Genomic_DNA"/>
</dbReference>
<dbReference type="HOGENOM" id="CLU_175850_0_1_1"/>
<gene>
    <name evidence="1" type="ORF">M437DRAFT_53267</name>
</gene>
<dbReference type="Proteomes" id="UP000030672">
    <property type="component" value="Unassembled WGS sequence"/>
</dbReference>
<dbReference type="PANTHER" id="PTHR34724:SF2">
    <property type="entry name" value="OS12G0596101 PROTEIN"/>
    <property type="match status" value="1"/>
</dbReference>
<reference evidence="1 2" key="1">
    <citation type="journal article" date="2014" name="BMC Genomics">
        <title>Genome sequencing of four Aureobasidium pullulans varieties: biotechnological potential, stress tolerance, and description of new species.</title>
        <authorList>
            <person name="Gostin Ar C."/>
            <person name="Ohm R.A."/>
            <person name="Kogej T."/>
            <person name="Sonjak S."/>
            <person name="Turk M."/>
            <person name="Zajc J."/>
            <person name="Zalar P."/>
            <person name="Grube M."/>
            <person name="Sun H."/>
            <person name="Han J."/>
            <person name="Sharma A."/>
            <person name="Chiniquy J."/>
            <person name="Ngan C.Y."/>
            <person name="Lipzen A."/>
            <person name="Barry K."/>
            <person name="Grigoriev I.V."/>
            <person name="Gunde-Cimerman N."/>
        </authorList>
    </citation>
    <scope>NUCLEOTIDE SEQUENCE [LARGE SCALE GENOMIC DNA]</scope>
    <source>
        <strain evidence="1 2">CBS 110374</strain>
    </source>
</reference>
<dbReference type="PANTHER" id="PTHR34724">
    <property type="entry name" value="OS12G0596101 PROTEIN"/>
    <property type="match status" value="1"/>
</dbReference>
<keyword evidence="2" id="KW-1185">Reference proteome</keyword>
<sequence length="62" mass="6887">MCMRADCPKCKKVSWWGCGKHIPSVMDKVPREQRCTCGPALEVDGKMYPPKPPGLFTDCSVS</sequence>
<name>A0A074VTE1_AURM1</name>
<proteinExistence type="predicted"/>
<dbReference type="RefSeq" id="XP_040878005.1">
    <property type="nucleotide sequence ID" value="XM_041022500.1"/>
</dbReference>
<dbReference type="GeneID" id="63915873"/>